<proteinExistence type="predicted"/>
<accession>A0A1E1IZC4</accession>
<evidence type="ECO:0000256" key="2">
    <source>
        <dbReference type="SAM" id="SignalP"/>
    </source>
</evidence>
<gene>
    <name evidence="3" type="primary">LgM4147LRVhigh.23.01080.00620</name>
    <name evidence="3" type="ORF">BN36_2332640</name>
</gene>
<evidence type="ECO:0000256" key="1">
    <source>
        <dbReference type="SAM" id="MobiDB-lite"/>
    </source>
</evidence>
<name>A0A1E1IZC4_LEIGU</name>
<evidence type="ECO:0000313" key="3">
    <source>
        <dbReference type="EMBL" id="CCM15759.1"/>
    </source>
</evidence>
<reference evidence="3" key="1">
    <citation type="submission" date="2012-08" db="EMBL/GenBank/DDBJ databases">
        <title>Comparative genomics of metastatic and non-metastatic Leishmania guyanensis provides insights into polygenic factors involved in Leishmania RNA virus infection.</title>
        <authorList>
            <person name="Smith D."/>
            <person name="Hertz-Fowler C."/>
            <person name="Martin R."/>
            <person name="Dickens N."/>
            <person name="Fasel N."/>
            <person name="Falquet L."/>
            <person name="Beverley S."/>
            <person name="Zangger H."/>
            <person name="Calderon-Copete S."/>
            <person name="Mottram J."/>
            <person name="Xenarios I."/>
        </authorList>
    </citation>
    <scope>NUCLEOTIDE SEQUENCE</scope>
    <source>
        <strain evidence="3">MHOM/BR/75/M4147/SSU:IR2SAT-LUC</strain>
    </source>
</reference>
<feature type="chain" id="PRO_5009113888" description="Secreted protein" evidence="2">
    <location>
        <begin position="24"/>
        <end position="70"/>
    </location>
</feature>
<sequence length="70" mass="7349">MNKFVPFRLCVWGFVLLLPVSPPGPHYLLVWGARATSRDTPGGDQQNGGSCGVPCEAGVGGQRQGLHSDG</sequence>
<feature type="signal peptide" evidence="2">
    <location>
        <begin position="1"/>
        <end position="23"/>
    </location>
</feature>
<feature type="region of interest" description="Disordered" evidence="1">
    <location>
        <begin position="38"/>
        <end position="70"/>
    </location>
</feature>
<dbReference type="EMBL" id="CALQ01000925">
    <property type="protein sequence ID" value="CCM15759.1"/>
    <property type="molecule type" value="Genomic_DNA"/>
</dbReference>
<protein>
    <recommendedName>
        <fullName evidence="4">Secreted protein</fullName>
    </recommendedName>
</protein>
<evidence type="ECO:0008006" key="4">
    <source>
        <dbReference type="Google" id="ProtNLM"/>
    </source>
</evidence>
<organism evidence="3">
    <name type="scientific">Leishmania guyanensis</name>
    <dbReference type="NCBI Taxonomy" id="5670"/>
    <lineage>
        <taxon>Eukaryota</taxon>
        <taxon>Discoba</taxon>
        <taxon>Euglenozoa</taxon>
        <taxon>Kinetoplastea</taxon>
        <taxon>Metakinetoplastina</taxon>
        <taxon>Trypanosomatida</taxon>
        <taxon>Trypanosomatidae</taxon>
        <taxon>Leishmaniinae</taxon>
        <taxon>Leishmania</taxon>
        <taxon>Leishmania guyanensis species complex</taxon>
    </lineage>
</organism>
<keyword evidence="2" id="KW-0732">Signal</keyword>
<dbReference type="AlphaFoldDB" id="A0A1E1IZC4"/>